<keyword evidence="5 7" id="KW-0732">Signal</keyword>
<comment type="caution">
    <text evidence="9">The sequence shown here is derived from an EMBL/GenBank/DDBJ whole genome shotgun (WGS) entry which is preliminary data.</text>
</comment>
<feature type="chain" id="PRO_5015131991" evidence="7">
    <location>
        <begin position="21"/>
        <end position="675"/>
    </location>
</feature>
<evidence type="ECO:0000256" key="1">
    <source>
        <dbReference type="ARBA" id="ARBA00004340"/>
    </source>
</evidence>
<evidence type="ECO:0000259" key="8">
    <source>
        <dbReference type="Pfam" id="PF22748"/>
    </source>
</evidence>
<feature type="domain" description="RxLR effector PexRD54 WY" evidence="8">
    <location>
        <begin position="84"/>
        <end position="125"/>
    </location>
</feature>
<evidence type="ECO:0000256" key="4">
    <source>
        <dbReference type="ARBA" id="ARBA00022525"/>
    </source>
</evidence>
<evidence type="ECO:0000256" key="3">
    <source>
        <dbReference type="ARBA" id="ARBA00010400"/>
    </source>
</evidence>
<dbReference type="OrthoDB" id="128291at2759"/>
<dbReference type="GO" id="GO:0043657">
    <property type="term" value="C:host cell"/>
    <property type="evidence" value="ECO:0007669"/>
    <property type="project" value="UniProtKB-SubCell"/>
</dbReference>
<keyword evidence="4" id="KW-0964">Secreted</keyword>
<feature type="domain" description="RxLR effector PexRD54 WY" evidence="8">
    <location>
        <begin position="544"/>
        <end position="581"/>
    </location>
</feature>
<feature type="signal peptide" evidence="7">
    <location>
        <begin position="1"/>
        <end position="20"/>
    </location>
</feature>
<keyword evidence="10" id="KW-1185">Reference proteome</keyword>
<reference evidence="9 10" key="1">
    <citation type="journal article" date="2017" name="Genome Biol. Evol.">
        <title>Phytophthora megakarya and P. palmivora, closely related causal agents of cacao black pod rot, underwent increases in genome sizes and gene numbers by different mechanisms.</title>
        <authorList>
            <person name="Ali S.S."/>
            <person name="Shao J."/>
            <person name="Lary D.J."/>
            <person name="Kronmiller B."/>
            <person name="Shen D."/>
            <person name="Strem M.D."/>
            <person name="Amoako-Attah I."/>
            <person name="Akrofi A.Y."/>
            <person name="Begoude B.A."/>
            <person name="Ten Hoopen G.M."/>
            <person name="Coulibaly K."/>
            <person name="Kebe B.I."/>
            <person name="Melnick R.L."/>
            <person name="Guiltinan M.J."/>
            <person name="Tyler B.M."/>
            <person name="Meinhardt L.W."/>
            <person name="Bailey B.A."/>
        </authorList>
    </citation>
    <scope>NUCLEOTIDE SEQUENCE [LARGE SCALE GENOMIC DNA]</scope>
    <source>
        <strain evidence="10">sbr112.9</strain>
    </source>
</reference>
<dbReference type="GO" id="GO:0005576">
    <property type="term" value="C:extracellular region"/>
    <property type="evidence" value="ECO:0007669"/>
    <property type="project" value="UniProtKB-SubCell"/>
</dbReference>
<comment type="similarity">
    <text evidence="3">Belongs to the RxLR effector family.</text>
</comment>
<evidence type="ECO:0000313" key="10">
    <source>
        <dbReference type="Proteomes" id="UP000237271"/>
    </source>
</evidence>
<sequence length="675" mass="77524">MGLHDFIALAIIFVIVQVDASVATSKLLNGFPHLNTTSKAGVSATRYLTTSSGVNDNDEKRAGFSARIIENIKSKFSSSQGSEEQLQKWLKKSTSADTVFKKLDLTKAGDELFSNTQFAKWVQYVDDLNAQTRKEAVSAISKLTSEYGDDSLFRMIERAKKEPRTEKLASKLQTEQLQRWATTRKDPDDIFHLFNLQRAGESLFNKPEFATWAKYVDDFKTKHPETPMSMYSTLTKHYSNDVLLKMTESANTSERMKDIATKLESEWLQTRLNSRTTPDEALLYLGFGNARDTILESPLLKLWVRYMDSFNSMYPDKKQTIIDAFTRAFEDDGVTLILHAAKSKDATRDIATKLESAQMKMWLSSGKSTDDVLKLLKLDKEPYPNYFHDKVLINKWVAYINFFITENPGRKATILSALETRFSDRMLNRILNAASEFPSMESTALKIQTSKIQGYLLNNRSPHDVFVLLGLDDVGEKLLGTSVFHSWLEYVEIFNKRHPRQQESWIDLLLRYYLWSDVEGIITHAMQNPTTVRIGKMAVTAWHKHWLDSRRPPEEVFMGLYLDKEGEKLLASPKFETWVKYLNDFNQRYPDKKTTLIDGLRANYYDRHLVPILNAAKSDYRTKKLATDLENSLINKWLLERKKPTDLYSLLDGPGTPDELIQGYVNKLTELSKST</sequence>
<evidence type="ECO:0000256" key="7">
    <source>
        <dbReference type="SAM" id="SignalP"/>
    </source>
</evidence>
<gene>
    <name evidence="9" type="ORF">PHPALM_409</name>
</gene>
<dbReference type="AlphaFoldDB" id="A0A2P4YUW6"/>
<accession>A0A2P4YUW6</accession>
<evidence type="ECO:0000256" key="6">
    <source>
        <dbReference type="ARBA" id="ARBA00023026"/>
    </source>
</evidence>
<protein>
    <submittedName>
        <fullName evidence="9">RxLR effector</fullName>
    </submittedName>
</protein>
<evidence type="ECO:0000256" key="5">
    <source>
        <dbReference type="ARBA" id="ARBA00022729"/>
    </source>
</evidence>
<dbReference type="Pfam" id="PF22748">
    <property type="entry name" value="PexRD54_WY"/>
    <property type="match status" value="3"/>
</dbReference>
<dbReference type="Proteomes" id="UP000237271">
    <property type="component" value="Unassembled WGS sequence"/>
</dbReference>
<keyword evidence="6" id="KW-0843">Virulence</keyword>
<evidence type="ECO:0000313" key="9">
    <source>
        <dbReference type="EMBL" id="POM81594.1"/>
    </source>
</evidence>
<organism evidence="9 10">
    <name type="scientific">Phytophthora palmivora</name>
    <dbReference type="NCBI Taxonomy" id="4796"/>
    <lineage>
        <taxon>Eukaryota</taxon>
        <taxon>Sar</taxon>
        <taxon>Stramenopiles</taxon>
        <taxon>Oomycota</taxon>
        <taxon>Peronosporomycetes</taxon>
        <taxon>Peronosporales</taxon>
        <taxon>Peronosporaceae</taxon>
        <taxon>Phytophthora</taxon>
    </lineage>
</organism>
<dbReference type="InterPro" id="IPR054463">
    <property type="entry name" value="PexRD54_WY"/>
</dbReference>
<proteinExistence type="inferred from homology"/>
<dbReference type="EMBL" id="NCKW01000047">
    <property type="protein sequence ID" value="POM81594.1"/>
    <property type="molecule type" value="Genomic_DNA"/>
</dbReference>
<name>A0A2P4YUW6_9STRA</name>
<evidence type="ECO:0000256" key="2">
    <source>
        <dbReference type="ARBA" id="ARBA00004613"/>
    </source>
</evidence>
<comment type="subcellular location">
    <subcellularLocation>
        <location evidence="1">Host cell</location>
    </subcellularLocation>
    <subcellularLocation>
        <location evidence="2">Secreted</location>
    </subcellularLocation>
</comment>
<feature type="domain" description="RxLR effector PexRD54 WY" evidence="8">
    <location>
        <begin position="175"/>
        <end position="216"/>
    </location>
</feature>